<dbReference type="Pfam" id="PF15936">
    <property type="entry name" value="DUF4749"/>
    <property type="match status" value="1"/>
</dbReference>
<feature type="domain" description="PDZ" evidence="4">
    <location>
        <begin position="8"/>
        <end position="90"/>
    </location>
</feature>
<reference evidence="5" key="1">
    <citation type="submission" date="2015-05" db="UniProtKB">
        <authorList>
            <consortium name="EnsemblMetazoa"/>
        </authorList>
    </citation>
    <scope>IDENTIFICATION</scope>
</reference>
<dbReference type="CDD" id="cd23068">
    <property type="entry name" value="PDZ_ZASP52-like"/>
    <property type="match status" value="1"/>
</dbReference>
<dbReference type="Proteomes" id="UP000015103">
    <property type="component" value="Unassembled WGS sequence"/>
</dbReference>
<dbReference type="AlphaFoldDB" id="T1HSH0"/>
<dbReference type="GO" id="GO:0051371">
    <property type="term" value="F:muscle alpha-actinin binding"/>
    <property type="evidence" value="ECO:0007669"/>
    <property type="project" value="TreeGrafter"/>
</dbReference>
<dbReference type="SUPFAM" id="SSF50156">
    <property type="entry name" value="PDZ domain-like"/>
    <property type="match status" value="1"/>
</dbReference>
<dbReference type="GO" id="GO:0003779">
    <property type="term" value="F:actin binding"/>
    <property type="evidence" value="ECO:0007669"/>
    <property type="project" value="TreeGrafter"/>
</dbReference>
<dbReference type="VEuPathDB" id="VectorBase:RPRC006990"/>
<dbReference type="InterPro" id="IPR036034">
    <property type="entry name" value="PDZ_sf"/>
</dbReference>
<dbReference type="FunCoup" id="T1HSH0">
    <property type="interactions" value="3"/>
</dbReference>
<evidence type="ECO:0000313" key="5">
    <source>
        <dbReference type="EnsemblMetazoa" id="RPRC006990-PA"/>
    </source>
</evidence>
<dbReference type="Pfam" id="PF00595">
    <property type="entry name" value="PDZ"/>
    <property type="match status" value="1"/>
</dbReference>
<dbReference type="PANTHER" id="PTHR24214:SF38">
    <property type="entry name" value="PDZ AND LIM DOMAIN PROTEIN ZASP-RELATED"/>
    <property type="match status" value="1"/>
</dbReference>
<evidence type="ECO:0000259" key="4">
    <source>
        <dbReference type="PROSITE" id="PS50106"/>
    </source>
</evidence>
<dbReference type="EnsemblMetazoa" id="RPRC006990-RA">
    <property type="protein sequence ID" value="RPRC006990-PA"/>
    <property type="gene ID" value="RPRC006990"/>
</dbReference>
<comment type="subcellular location">
    <subcellularLocation>
        <location evidence="1">Cytoplasm</location>
    </subcellularLocation>
</comment>
<dbReference type="GO" id="GO:0030018">
    <property type="term" value="C:Z disc"/>
    <property type="evidence" value="ECO:0007669"/>
    <property type="project" value="TreeGrafter"/>
</dbReference>
<dbReference type="SMART" id="SM00735">
    <property type="entry name" value="ZM"/>
    <property type="match status" value="1"/>
</dbReference>
<dbReference type="InterPro" id="IPR006643">
    <property type="entry name" value="Zasp-like_motif"/>
</dbReference>
<dbReference type="GO" id="GO:0005912">
    <property type="term" value="C:adherens junction"/>
    <property type="evidence" value="ECO:0007669"/>
    <property type="project" value="TreeGrafter"/>
</dbReference>
<dbReference type="eggNOG" id="KOG3528">
    <property type="taxonomic scope" value="Eukaryota"/>
</dbReference>
<keyword evidence="6" id="KW-1185">Reference proteome</keyword>
<dbReference type="GO" id="GO:0001725">
    <property type="term" value="C:stress fiber"/>
    <property type="evidence" value="ECO:0007669"/>
    <property type="project" value="TreeGrafter"/>
</dbReference>
<dbReference type="EMBL" id="ACPB03000022">
    <property type="status" value="NOT_ANNOTATED_CDS"/>
    <property type="molecule type" value="Genomic_DNA"/>
</dbReference>
<keyword evidence="3" id="KW-0440">LIM domain</keyword>
<dbReference type="GO" id="GO:0030036">
    <property type="term" value="P:actin cytoskeleton organization"/>
    <property type="evidence" value="ECO:0007669"/>
    <property type="project" value="TreeGrafter"/>
</dbReference>
<proteinExistence type="predicted"/>
<dbReference type="PROSITE" id="PS50106">
    <property type="entry name" value="PDZ"/>
    <property type="match status" value="1"/>
</dbReference>
<dbReference type="EMBL" id="ACPB03000021">
    <property type="status" value="NOT_ANNOTATED_CDS"/>
    <property type="molecule type" value="Genomic_DNA"/>
</dbReference>
<dbReference type="GeneID" id="141447243"/>
<dbReference type="InterPro" id="IPR050604">
    <property type="entry name" value="PDZ-LIM_domain"/>
</dbReference>
<dbReference type="GO" id="GO:0061061">
    <property type="term" value="P:muscle structure development"/>
    <property type="evidence" value="ECO:0007669"/>
    <property type="project" value="TreeGrafter"/>
</dbReference>
<evidence type="ECO:0000256" key="3">
    <source>
        <dbReference type="ARBA" id="ARBA00023038"/>
    </source>
</evidence>
<dbReference type="GO" id="GO:0031941">
    <property type="term" value="C:filamentous actin"/>
    <property type="evidence" value="ECO:0007669"/>
    <property type="project" value="TreeGrafter"/>
</dbReference>
<keyword evidence="2" id="KW-0963">Cytoplasm</keyword>
<organism evidence="5 6">
    <name type="scientific">Rhodnius prolixus</name>
    <name type="common">Triatomid bug</name>
    <dbReference type="NCBI Taxonomy" id="13249"/>
    <lineage>
        <taxon>Eukaryota</taxon>
        <taxon>Metazoa</taxon>
        <taxon>Ecdysozoa</taxon>
        <taxon>Arthropoda</taxon>
        <taxon>Hexapoda</taxon>
        <taxon>Insecta</taxon>
        <taxon>Pterygota</taxon>
        <taxon>Neoptera</taxon>
        <taxon>Paraneoptera</taxon>
        <taxon>Hemiptera</taxon>
        <taxon>Heteroptera</taxon>
        <taxon>Panheteroptera</taxon>
        <taxon>Cimicomorpha</taxon>
        <taxon>Reduviidae</taxon>
        <taxon>Triatominae</taxon>
        <taxon>Rhodnius</taxon>
    </lineage>
</organism>
<dbReference type="InterPro" id="IPR001478">
    <property type="entry name" value="PDZ"/>
</dbReference>
<keyword evidence="3" id="KW-0862">Zinc</keyword>
<protein>
    <submittedName>
        <fullName evidence="5">PDZ domain-containing protein</fullName>
    </submittedName>
</protein>
<accession>T1HSH0</accession>
<evidence type="ECO:0000313" key="6">
    <source>
        <dbReference type="Proteomes" id="UP000015103"/>
    </source>
</evidence>
<dbReference type="InParanoid" id="T1HSH0"/>
<evidence type="ECO:0000256" key="1">
    <source>
        <dbReference type="ARBA" id="ARBA00004496"/>
    </source>
</evidence>
<dbReference type="Gene3D" id="2.30.42.10">
    <property type="match status" value="1"/>
</dbReference>
<dbReference type="HOGENOM" id="CLU_088718_0_0_1"/>
<keyword evidence="3" id="KW-0479">Metal-binding</keyword>
<dbReference type="STRING" id="13249.T1HSH0"/>
<dbReference type="SMART" id="SM00228">
    <property type="entry name" value="PDZ"/>
    <property type="match status" value="1"/>
</dbReference>
<evidence type="ECO:0000256" key="2">
    <source>
        <dbReference type="ARBA" id="ARBA00022490"/>
    </source>
</evidence>
<name>T1HSH0_RHOPR</name>
<dbReference type="EMBL" id="ACPB03000020">
    <property type="status" value="NOT_ANNOTATED_CDS"/>
    <property type="molecule type" value="Genomic_DNA"/>
</dbReference>
<sequence>MPARQGYSVTLHRDGASQPWGIRLVGGCDLDKPIVITRAVAGTPAEGNVKPGDEILQIGDYDARDIRHQDAQAMFKNAGNTIRLVIYRQGGEYSARSSRDSSVDPMGLPRSIGSLSEHYYDQIGPNSINSALLSPHSRSSSVVSPHRQELEEELVAVTEQPYRTTPLVLPGAKVKKDFGPTESYLRHHPNPMFRQAPPHPLLPQDIVMKQKVADSVLQKVEETTPGMQVVHKQFNSPIGMYSEQNIVDSINAQTGSAIPYKKTVVYDPAKSETYKALQDQELGDYVQEVTPVPSKVFAPVKQPKAVPHPVPGSHNVNSIGTSHEDIQQSNTFKRLMHMVQSEGVY</sequence>
<dbReference type="PANTHER" id="PTHR24214">
    <property type="entry name" value="PDZ AND LIM DOMAIN PROTEIN ZASP"/>
    <property type="match status" value="1"/>
</dbReference>
<dbReference type="RefSeq" id="XP_073970745.1">
    <property type="nucleotide sequence ID" value="XM_074114644.1"/>
</dbReference>
<dbReference type="InterPro" id="IPR031847">
    <property type="entry name" value="PDLI1-4/Zasp-like_mid"/>
</dbReference>